<keyword evidence="3" id="KW-1185">Reference proteome</keyword>
<evidence type="ECO:0000313" key="2">
    <source>
        <dbReference type="EMBL" id="MFC4395674.1"/>
    </source>
</evidence>
<reference evidence="3" key="1">
    <citation type="journal article" date="2019" name="Int. J. Syst. Evol. Microbiol.">
        <title>The Global Catalogue of Microorganisms (GCM) 10K type strain sequencing project: providing services to taxonomists for standard genome sequencing and annotation.</title>
        <authorList>
            <consortium name="The Broad Institute Genomics Platform"/>
            <consortium name="The Broad Institute Genome Sequencing Center for Infectious Disease"/>
            <person name="Wu L."/>
            <person name="Ma J."/>
        </authorList>
    </citation>
    <scope>NUCLEOTIDE SEQUENCE [LARGE SCALE GENOMIC DNA]</scope>
    <source>
        <strain evidence="3">PJ61</strain>
    </source>
</reference>
<protein>
    <recommendedName>
        <fullName evidence="4">DUF3306 domain-containing protein</fullName>
    </recommendedName>
</protein>
<dbReference type="Proteomes" id="UP001595778">
    <property type="component" value="Unassembled WGS sequence"/>
</dbReference>
<gene>
    <name evidence="2" type="ORF">ACFO0G_06180</name>
</gene>
<evidence type="ECO:0000313" key="3">
    <source>
        <dbReference type="Proteomes" id="UP001595778"/>
    </source>
</evidence>
<evidence type="ECO:0000256" key="1">
    <source>
        <dbReference type="SAM" id="MobiDB-lite"/>
    </source>
</evidence>
<proteinExistence type="predicted"/>
<name>A0ABV8WHY0_9MICC</name>
<accession>A0ABV8WHY0</accession>
<evidence type="ECO:0008006" key="4">
    <source>
        <dbReference type="Google" id="ProtNLM"/>
    </source>
</evidence>
<comment type="caution">
    <text evidence="2">The sequence shown here is derived from an EMBL/GenBank/DDBJ whole genome shotgun (WGS) entry which is preliminary data.</text>
</comment>
<feature type="region of interest" description="Disordered" evidence="1">
    <location>
        <begin position="1"/>
        <end position="22"/>
    </location>
</feature>
<organism evidence="2 3">
    <name type="scientific">Arthrobacter sedimenti</name>
    <dbReference type="NCBI Taxonomy" id="2694931"/>
    <lineage>
        <taxon>Bacteria</taxon>
        <taxon>Bacillati</taxon>
        <taxon>Actinomycetota</taxon>
        <taxon>Actinomycetes</taxon>
        <taxon>Micrococcales</taxon>
        <taxon>Micrococcaceae</taxon>
        <taxon>Arthrobacter</taxon>
    </lineage>
</organism>
<feature type="compositionally biased region" description="Basic and acidic residues" evidence="1">
    <location>
        <begin position="37"/>
        <end position="47"/>
    </location>
</feature>
<dbReference type="EMBL" id="JBHSDQ010000002">
    <property type="protein sequence ID" value="MFC4395674.1"/>
    <property type="molecule type" value="Genomic_DNA"/>
</dbReference>
<feature type="region of interest" description="Disordered" evidence="1">
    <location>
        <begin position="37"/>
        <end position="58"/>
    </location>
</feature>
<dbReference type="RefSeq" id="WP_286402703.1">
    <property type="nucleotide sequence ID" value="NZ_JBHSDQ010000002.1"/>
</dbReference>
<sequence>MQQPPSKPQPDDDDSVSHVDLTQSAEEVLEYWTKERMAAAKPREIRLPEPGSRPADQD</sequence>